<comment type="caution">
    <text evidence="2">The sequence shown here is derived from an EMBL/GenBank/DDBJ whole genome shotgun (WGS) entry which is preliminary data.</text>
</comment>
<accession>A0ABP6RIE5</accession>
<keyword evidence="3" id="KW-1185">Reference proteome</keyword>
<proteinExistence type="predicted"/>
<protein>
    <recommendedName>
        <fullName evidence="4">HAD family phosphatase</fullName>
    </recommendedName>
</protein>
<organism evidence="2 3">
    <name type="scientific">Saccharopolyspora gregorii</name>
    <dbReference type="NCBI Taxonomy" id="33914"/>
    <lineage>
        <taxon>Bacteria</taxon>
        <taxon>Bacillati</taxon>
        <taxon>Actinomycetota</taxon>
        <taxon>Actinomycetes</taxon>
        <taxon>Pseudonocardiales</taxon>
        <taxon>Pseudonocardiaceae</taxon>
        <taxon>Saccharopolyspora</taxon>
    </lineage>
</organism>
<gene>
    <name evidence="2" type="ORF">GCM10020366_09950</name>
</gene>
<dbReference type="EMBL" id="BAAAYK010000030">
    <property type="protein sequence ID" value="GAA3354164.1"/>
    <property type="molecule type" value="Genomic_DNA"/>
</dbReference>
<evidence type="ECO:0000313" key="3">
    <source>
        <dbReference type="Proteomes" id="UP001500483"/>
    </source>
</evidence>
<dbReference type="InterPro" id="IPR036412">
    <property type="entry name" value="HAD-like_sf"/>
</dbReference>
<dbReference type="Proteomes" id="UP001500483">
    <property type="component" value="Unassembled WGS sequence"/>
</dbReference>
<evidence type="ECO:0000256" key="1">
    <source>
        <dbReference type="SAM" id="MobiDB-lite"/>
    </source>
</evidence>
<feature type="compositionally biased region" description="Pro residues" evidence="1">
    <location>
        <begin position="268"/>
        <end position="280"/>
    </location>
</feature>
<dbReference type="Pfam" id="PF08282">
    <property type="entry name" value="Hydrolase_3"/>
    <property type="match status" value="2"/>
</dbReference>
<evidence type="ECO:0008006" key="4">
    <source>
        <dbReference type="Google" id="ProtNLM"/>
    </source>
</evidence>
<feature type="region of interest" description="Disordered" evidence="1">
    <location>
        <begin position="161"/>
        <end position="222"/>
    </location>
</feature>
<dbReference type="Gene3D" id="3.40.50.1000">
    <property type="entry name" value="HAD superfamily/HAD-like"/>
    <property type="match status" value="2"/>
</dbReference>
<dbReference type="InterPro" id="IPR023214">
    <property type="entry name" value="HAD_sf"/>
</dbReference>
<dbReference type="SUPFAM" id="SSF56784">
    <property type="entry name" value="HAD-like"/>
    <property type="match status" value="1"/>
</dbReference>
<name>A0ABP6RIE5_9PSEU</name>
<dbReference type="PANTHER" id="PTHR10000">
    <property type="entry name" value="PHOSPHOSERINE PHOSPHATASE"/>
    <property type="match status" value="1"/>
</dbReference>
<reference evidence="3" key="1">
    <citation type="journal article" date="2019" name="Int. J. Syst. Evol. Microbiol.">
        <title>The Global Catalogue of Microorganisms (GCM) 10K type strain sequencing project: providing services to taxonomists for standard genome sequencing and annotation.</title>
        <authorList>
            <consortium name="The Broad Institute Genomics Platform"/>
            <consortium name="The Broad Institute Genome Sequencing Center for Infectious Disease"/>
            <person name="Wu L."/>
            <person name="Ma J."/>
        </authorList>
    </citation>
    <scope>NUCLEOTIDE SEQUENCE [LARGE SCALE GENOMIC DNA]</scope>
    <source>
        <strain evidence="3">JCM 9687</strain>
    </source>
</reference>
<dbReference type="PANTHER" id="PTHR10000:SF8">
    <property type="entry name" value="HAD SUPERFAMILY HYDROLASE-LIKE, TYPE 3"/>
    <property type="match status" value="1"/>
</dbReference>
<sequence>MRGRVRSGRGARPPAGSVRSRWWTASLGGVPDPAWKPRLVALDVDGTLLDPDAQTISPPVRDAVRRAAAAGAHVVIATGRSMLGTVPVLRELGLTGGVALCSNGAVLLDAATGDALAVETFDPAPVHARLAPLLPGASYAVEQVGTGSLVTSPFREYQLHGPQRLASSTNWSRHPCRGSSRTGRTTRRRRSSTRSPTPSSPLHHHHRPLRAVGDGGARRRHQGAALEKLRTELGVSTEDTFAAGDGTNDVQMLRWAAHSVAMGQPPTRCAPPPPRSPDPSPRTAWSPRSPAVPLIATAGRTARG</sequence>
<feature type="region of interest" description="Disordered" evidence="1">
    <location>
        <begin position="263"/>
        <end position="304"/>
    </location>
</feature>
<evidence type="ECO:0000313" key="2">
    <source>
        <dbReference type="EMBL" id="GAA3354164.1"/>
    </source>
</evidence>